<accession>A0A2I0JBC6</accession>
<evidence type="ECO:0000256" key="3">
    <source>
        <dbReference type="ARBA" id="ARBA00022833"/>
    </source>
</evidence>
<feature type="transmembrane region" description="Helical" evidence="5">
    <location>
        <begin position="239"/>
        <end position="258"/>
    </location>
</feature>
<evidence type="ECO:0000313" key="7">
    <source>
        <dbReference type="EMBL" id="PKI53323.1"/>
    </source>
</evidence>
<keyword evidence="8" id="KW-1185">Reference proteome</keyword>
<dbReference type="EMBL" id="PGOL01001861">
    <property type="protein sequence ID" value="PKI53323.1"/>
    <property type="molecule type" value="Genomic_DNA"/>
</dbReference>
<evidence type="ECO:0000313" key="8">
    <source>
        <dbReference type="Proteomes" id="UP000233551"/>
    </source>
</evidence>
<dbReference type="GO" id="GO:0140096">
    <property type="term" value="F:catalytic activity, acting on a protein"/>
    <property type="evidence" value="ECO:0007669"/>
    <property type="project" value="UniProtKB-ARBA"/>
</dbReference>
<dbReference type="PANTHER" id="PTHR46616">
    <property type="entry name" value="UBIQUITIN-PROTEIN LIGASE"/>
    <property type="match status" value="1"/>
</dbReference>
<proteinExistence type="predicted"/>
<dbReference type="InterPro" id="IPR001841">
    <property type="entry name" value="Znf_RING"/>
</dbReference>
<dbReference type="PROSITE" id="PS50089">
    <property type="entry name" value="ZF_RING_2"/>
    <property type="match status" value="1"/>
</dbReference>
<keyword evidence="1" id="KW-0479">Metal-binding</keyword>
<feature type="transmembrane region" description="Helical" evidence="5">
    <location>
        <begin position="211"/>
        <end position="233"/>
    </location>
</feature>
<sequence length="263" mass="29621">MWKFTSNVISSIRLKKNSGKPSRVCSECSDDENSSSLSREEGLECPICWESFNIVENVPYVLWCGHTLCKNCVLGLQMAVLNFPSKQIKIPFLISCPWCHLLSLRLVYGGNLRFPRKNFFLLWMVESLNGERERFLSASCQDTQLVSSPRNHLALGSQAGVGSPRRLPTPRSSGQPWPHIELVPSNVVARQASLTKSIDLFINFMSKFPMVIIFLLILFFAVPGCALILVIYVLLTVLFAIPSFLVLYFAYPVLGWLVKEITS</sequence>
<dbReference type="Gene3D" id="3.30.40.10">
    <property type="entry name" value="Zinc/RING finger domain, C3HC4 (zinc finger)"/>
    <property type="match status" value="1"/>
</dbReference>
<reference evidence="7 8" key="1">
    <citation type="submission" date="2017-11" db="EMBL/GenBank/DDBJ databases">
        <title>De-novo sequencing of pomegranate (Punica granatum L.) genome.</title>
        <authorList>
            <person name="Akparov Z."/>
            <person name="Amiraslanov A."/>
            <person name="Hajiyeva S."/>
            <person name="Abbasov M."/>
            <person name="Kaur K."/>
            <person name="Hamwieh A."/>
            <person name="Solovyev V."/>
            <person name="Salamov A."/>
            <person name="Braich B."/>
            <person name="Kosarev P."/>
            <person name="Mahmoud A."/>
            <person name="Hajiyev E."/>
            <person name="Babayeva S."/>
            <person name="Izzatullayeva V."/>
            <person name="Mammadov A."/>
            <person name="Mammadov A."/>
            <person name="Sharifova S."/>
            <person name="Ojaghi J."/>
            <person name="Eynullazada K."/>
            <person name="Bayramov B."/>
            <person name="Abdulazimova A."/>
            <person name="Shahmuradov I."/>
        </authorList>
    </citation>
    <scope>NUCLEOTIDE SEQUENCE [LARGE SCALE GENOMIC DNA]</scope>
    <source>
        <strain evidence="8">cv. AG2017</strain>
        <tissue evidence="7">Leaf</tissue>
    </source>
</reference>
<dbReference type="PANTHER" id="PTHR46616:SF1">
    <property type="entry name" value="TRANSCRIPTION FACTOR C2H2 FAMILY-RELATED"/>
    <property type="match status" value="1"/>
</dbReference>
<dbReference type="Pfam" id="PF13445">
    <property type="entry name" value="zf-RING_UBOX"/>
    <property type="match status" value="1"/>
</dbReference>
<evidence type="ECO:0000256" key="5">
    <source>
        <dbReference type="SAM" id="Phobius"/>
    </source>
</evidence>
<dbReference type="SUPFAM" id="SSF57850">
    <property type="entry name" value="RING/U-box"/>
    <property type="match status" value="1"/>
</dbReference>
<keyword evidence="5" id="KW-1133">Transmembrane helix</keyword>
<keyword evidence="5" id="KW-0812">Transmembrane</keyword>
<keyword evidence="5" id="KW-0472">Membrane</keyword>
<dbReference type="InterPro" id="IPR027370">
    <property type="entry name" value="Znf-RING_euk"/>
</dbReference>
<dbReference type="STRING" id="22663.A0A2I0JBC6"/>
<keyword evidence="3" id="KW-0862">Zinc</keyword>
<dbReference type="AlphaFoldDB" id="A0A2I0JBC6"/>
<comment type="caution">
    <text evidence="7">The sequence shown here is derived from an EMBL/GenBank/DDBJ whole genome shotgun (WGS) entry which is preliminary data.</text>
</comment>
<evidence type="ECO:0000256" key="1">
    <source>
        <dbReference type="ARBA" id="ARBA00022723"/>
    </source>
</evidence>
<organism evidence="7 8">
    <name type="scientific">Punica granatum</name>
    <name type="common">Pomegranate</name>
    <dbReference type="NCBI Taxonomy" id="22663"/>
    <lineage>
        <taxon>Eukaryota</taxon>
        <taxon>Viridiplantae</taxon>
        <taxon>Streptophyta</taxon>
        <taxon>Embryophyta</taxon>
        <taxon>Tracheophyta</taxon>
        <taxon>Spermatophyta</taxon>
        <taxon>Magnoliopsida</taxon>
        <taxon>eudicotyledons</taxon>
        <taxon>Gunneridae</taxon>
        <taxon>Pentapetalae</taxon>
        <taxon>rosids</taxon>
        <taxon>malvids</taxon>
        <taxon>Myrtales</taxon>
        <taxon>Lythraceae</taxon>
        <taxon>Punica</taxon>
    </lineage>
</organism>
<evidence type="ECO:0000256" key="2">
    <source>
        <dbReference type="ARBA" id="ARBA00022771"/>
    </source>
</evidence>
<name>A0A2I0JBC6_PUNGR</name>
<dbReference type="InterPro" id="IPR013083">
    <property type="entry name" value="Znf_RING/FYVE/PHD"/>
</dbReference>
<gene>
    <name evidence="7" type="ORF">CRG98_026260</name>
</gene>
<evidence type="ECO:0000256" key="4">
    <source>
        <dbReference type="PROSITE-ProRule" id="PRU00175"/>
    </source>
</evidence>
<keyword evidence="2 4" id="KW-0863">Zinc-finger</keyword>
<dbReference type="PROSITE" id="PS00518">
    <property type="entry name" value="ZF_RING_1"/>
    <property type="match status" value="1"/>
</dbReference>
<dbReference type="Proteomes" id="UP000233551">
    <property type="component" value="Unassembled WGS sequence"/>
</dbReference>
<feature type="domain" description="RING-type" evidence="6">
    <location>
        <begin position="45"/>
        <end position="100"/>
    </location>
</feature>
<dbReference type="GO" id="GO:0008270">
    <property type="term" value="F:zinc ion binding"/>
    <property type="evidence" value="ECO:0007669"/>
    <property type="project" value="UniProtKB-KW"/>
</dbReference>
<dbReference type="InterPro" id="IPR017907">
    <property type="entry name" value="Znf_RING_CS"/>
</dbReference>
<protein>
    <recommendedName>
        <fullName evidence="6">RING-type domain-containing protein</fullName>
    </recommendedName>
</protein>
<evidence type="ECO:0000259" key="6">
    <source>
        <dbReference type="PROSITE" id="PS50089"/>
    </source>
</evidence>